<evidence type="ECO:0000256" key="7">
    <source>
        <dbReference type="SAM" id="Phobius"/>
    </source>
</evidence>
<dbReference type="EMBL" id="JQBP01000002">
    <property type="protein sequence ID" value="KRN75377.1"/>
    <property type="molecule type" value="Genomic_DNA"/>
</dbReference>
<dbReference type="Pfam" id="PF13632">
    <property type="entry name" value="Glyco_trans_2_3"/>
    <property type="match status" value="1"/>
</dbReference>
<keyword evidence="5 7" id="KW-1133">Transmembrane helix</keyword>
<feature type="transmembrane region" description="Helical" evidence="7">
    <location>
        <begin position="381"/>
        <end position="399"/>
    </location>
</feature>
<evidence type="ECO:0000256" key="3">
    <source>
        <dbReference type="ARBA" id="ARBA00022679"/>
    </source>
</evidence>
<evidence type="ECO:0000313" key="10">
    <source>
        <dbReference type="EMBL" id="KRN75377.1"/>
    </source>
</evidence>
<dbReference type="PANTHER" id="PTHR43867">
    <property type="entry name" value="CELLULOSE SYNTHASE CATALYTIC SUBUNIT A [UDP-FORMING]"/>
    <property type="match status" value="1"/>
</dbReference>
<evidence type="ECO:0000313" key="11">
    <source>
        <dbReference type="Proteomes" id="UP000051655"/>
    </source>
</evidence>
<evidence type="ECO:0000259" key="8">
    <source>
        <dbReference type="Pfam" id="PF07238"/>
    </source>
</evidence>
<dbReference type="STRING" id="1616.IV73_GL000542"/>
<dbReference type="Gene3D" id="3.90.550.10">
    <property type="entry name" value="Spore Coat Polysaccharide Biosynthesis Protein SpsA, Chain A"/>
    <property type="match status" value="1"/>
</dbReference>
<dbReference type="PATRIC" id="fig|1616.3.peg.558"/>
<organism evidence="10 11">
    <name type="scientific">Weissella kandleri</name>
    <dbReference type="NCBI Taxonomy" id="1616"/>
    <lineage>
        <taxon>Bacteria</taxon>
        <taxon>Bacillati</taxon>
        <taxon>Bacillota</taxon>
        <taxon>Bacilli</taxon>
        <taxon>Lactobacillales</taxon>
        <taxon>Lactobacillaceae</taxon>
        <taxon>Weissella</taxon>
    </lineage>
</organism>
<name>A0A0R2JDL3_9LACO</name>
<evidence type="ECO:0000256" key="6">
    <source>
        <dbReference type="ARBA" id="ARBA00023136"/>
    </source>
</evidence>
<keyword evidence="2" id="KW-0328">Glycosyltransferase</keyword>
<keyword evidence="11" id="KW-1185">Reference proteome</keyword>
<dbReference type="Pfam" id="PF07238">
    <property type="entry name" value="PilZ"/>
    <property type="match status" value="1"/>
</dbReference>
<feature type="transmembrane region" description="Helical" evidence="7">
    <location>
        <begin position="34"/>
        <end position="60"/>
    </location>
</feature>
<comment type="subcellular location">
    <subcellularLocation>
        <location evidence="1">Membrane</location>
        <topology evidence="1">Multi-pass membrane protein</topology>
    </subcellularLocation>
</comment>
<dbReference type="GO" id="GO:0016758">
    <property type="term" value="F:hexosyltransferase activity"/>
    <property type="evidence" value="ECO:0007669"/>
    <property type="project" value="TreeGrafter"/>
</dbReference>
<keyword evidence="6 7" id="KW-0472">Membrane</keyword>
<dbReference type="InterPro" id="IPR050321">
    <property type="entry name" value="Glycosyltr_2/OpgH_subfam"/>
</dbReference>
<dbReference type="PANTHER" id="PTHR43867:SF2">
    <property type="entry name" value="CELLULOSE SYNTHASE CATALYTIC SUBUNIT A [UDP-FORMING]"/>
    <property type="match status" value="1"/>
</dbReference>
<dbReference type="GO" id="GO:0005886">
    <property type="term" value="C:plasma membrane"/>
    <property type="evidence" value="ECO:0007669"/>
    <property type="project" value="TreeGrafter"/>
</dbReference>
<keyword evidence="4 7" id="KW-0812">Transmembrane</keyword>
<reference evidence="10 11" key="1">
    <citation type="journal article" date="2015" name="Genome Announc.">
        <title>Expanding the biotechnology potential of lactobacilli through comparative genomics of 213 strains and associated genera.</title>
        <authorList>
            <person name="Sun Z."/>
            <person name="Harris H.M."/>
            <person name="McCann A."/>
            <person name="Guo C."/>
            <person name="Argimon S."/>
            <person name="Zhang W."/>
            <person name="Yang X."/>
            <person name="Jeffery I.B."/>
            <person name="Cooney J.C."/>
            <person name="Kagawa T.F."/>
            <person name="Liu W."/>
            <person name="Song Y."/>
            <person name="Salvetti E."/>
            <person name="Wrobel A."/>
            <person name="Rasinkangas P."/>
            <person name="Parkhill J."/>
            <person name="Rea M.C."/>
            <person name="O'Sullivan O."/>
            <person name="Ritari J."/>
            <person name="Douillard F.P."/>
            <person name="Paul Ross R."/>
            <person name="Yang R."/>
            <person name="Briner A.E."/>
            <person name="Felis G.E."/>
            <person name="de Vos W.M."/>
            <person name="Barrangou R."/>
            <person name="Klaenhammer T.R."/>
            <person name="Caufield P.W."/>
            <person name="Cui Y."/>
            <person name="Zhang H."/>
            <person name="O'Toole P.W."/>
        </authorList>
    </citation>
    <scope>NUCLEOTIDE SEQUENCE [LARGE SCALE GENOMIC DNA]</scope>
    <source>
        <strain evidence="10 11">DSM 20593</strain>
    </source>
</reference>
<keyword evidence="3 10" id="KW-0808">Transferase</keyword>
<feature type="domain" description="Glycosyltransferase 2-like" evidence="9">
    <location>
        <begin position="170"/>
        <end position="388"/>
    </location>
</feature>
<gene>
    <name evidence="10" type="ORF">IV73_GL000542</name>
</gene>
<feature type="transmembrane region" description="Helical" evidence="7">
    <location>
        <begin position="482"/>
        <end position="507"/>
    </location>
</feature>
<dbReference type="CDD" id="cd06421">
    <property type="entry name" value="CESA_CelA_like"/>
    <property type="match status" value="1"/>
</dbReference>
<protein>
    <submittedName>
        <fullName evidence="10">Glycosyltransferase</fullName>
    </submittedName>
</protein>
<evidence type="ECO:0000256" key="4">
    <source>
        <dbReference type="ARBA" id="ARBA00022692"/>
    </source>
</evidence>
<feature type="transmembrane region" description="Helical" evidence="7">
    <location>
        <begin position="7"/>
        <end position="28"/>
    </location>
</feature>
<feature type="transmembrane region" description="Helical" evidence="7">
    <location>
        <begin position="457"/>
        <end position="476"/>
    </location>
</feature>
<accession>A0A0R2JDL3</accession>
<evidence type="ECO:0000256" key="2">
    <source>
        <dbReference type="ARBA" id="ARBA00022676"/>
    </source>
</evidence>
<comment type="caution">
    <text evidence="10">The sequence shown here is derived from an EMBL/GenBank/DDBJ whole genome shotgun (WGS) entry which is preliminary data.</text>
</comment>
<dbReference type="Proteomes" id="UP000051655">
    <property type="component" value="Unassembled WGS sequence"/>
</dbReference>
<feature type="transmembrane region" description="Helical" evidence="7">
    <location>
        <begin position="356"/>
        <end position="374"/>
    </location>
</feature>
<proteinExistence type="predicted"/>
<evidence type="ECO:0000256" key="5">
    <source>
        <dbReference type="ARBA" id="ARBA00022989"/>
    </source>
</evidence>
<sequence>MGIKKKIQYFLAIFLTVMYLIWRIFFTIPWTASFFTLLFALLLVTSEILSSFTAFLLIIFRLMKDKSDKKIEDPKFDLNEPAPSIDVIIVTHNEEVDLLRKTVNAAKFMEYPDPKLVNIVIADDGNRPDVKALADEYSVQYIGMENNKDAKAGNINNALRQLNSTLLTVFDADMIPFSNYLMASVPFFTKNFADLKSDPDNTEKIGFIQTPQSFYNADIFQFNLFLESSVVNEQDYFSRDINVLNGASGHALFTGSNAVFLRESVDRVGLFPTDTITEDFELGARINSAGYISLATEVAVSSGITPVDIKSVIKQRVRWARGVIRSGKNMHIFTNPNITFLNRIILINTWLYWWSFFRRLIFIIAPILYALFHIQVVNANFWLLMIFWAPGYFSLHHVLGDTPTNIRNERWGEIQETFFAPYIFLPVILETIGIRAKKFKVTDKKVNFSWKDKLYSIPYLILWGLTLFSIIIFNYGKWGSEILYGSVITFWLLMQFINLSFCVFISMKRNINRKSERFMRKTSGKIKYNGEWLPFKTRDVSDAGLSMELCNEDSRAVLERGQKVEGILYHKSYPIHFDGLVMRSSGQGAEKWYGLVSEIKNNEDRNHYLELIYDGQNKFVAAEQDNWLTTLDELNLNIIFHLNKIERSIMKKFNKNSR</sequence>
<dbReference type="InterPro" id="IPR029044">
    <property type="entry name" value="Nucleotide-diphossugar_trans"/>
</dbReference>
<dbReference type="AlphaFoldDB" id="A0A0R2JDL3"/>
<dbReference type="OrthoDB" id="9766299at2"/>
<evidence type="ECO:0000259" key="9">
    <source>
        <dbReference type="Pfam" id="PF13632"/>
    </source>
</evidence>
<dbReference type="GO" id="GO:0035438">
    <property type="term" value="F:cyclic-di-GMP binding"/>
    <property type="evidence" value="ECO:0007669"/>
    <property type="project" value="InterPro"/>
</dbReference>
<dbReference type="InterPro" id="IPR001173">
    <property type="entry name" value="Glyco_trans_2-like"/>
</dbReference>
<feature type="domain" description="PilZ" evidence="8">
    <location>
        <begin position="512"/>
        <end position="612"/>
    </location>
</feature>
<evidence type="ECO:0000256" key="1">
    <source>
        <dbReference type="ARBA" id="ARBA00004141"/>
    </source>
</evidence>
<dbReference type="SUPFAM" id="SSF53448">
    <property type="entry name" value="Nucleotide-diphospho-sugar transferases"/>
    <property type="match status" value="1"/>
</dbReference>
<dbReference type="InterPro" id="IPR009875">
    <property type="entry name" value="PilZ_domain"/>
</dbReference>